<sequence>MWAWRSFLGYTSNSNSNGDLLAEANQQHRAAAAKRHLYVVLDDHSDGHGIHKLDLANDDDLDGSTGRLLEPPVLRVALPTVRDDVQFAAVGSSIVAISTSITRDMEWQEVGVGGVLIYDTKTAAQGLSGYIRAHAVQPLLGGATHDHEIFVSAWDVNNDTYKTFSFSTTTHEWTWRGDWRLPVVGHAHYDSELDAWLGLLDDGHLRLGNVSSAPDEWKDSKETLFCLDEDTAAGWSHVDVKLVPMASHEGGSEYYLMERLRPAGNDEKKCLENGGTCLLRLTSFCVERDEHGEPVAMASRRARSYSVSRYNKYFKAQAFWM</sequence>
<dbReference type="PANTHER" id="PTHR33085">
    <property type="entry name" value="OS12G0113100 PROTEIN-RELATED"/>
    <property type="match status" value="1"/>
</dbReference>
<accession>M8AKX1</accession>
<dbReference type="EnsemblPlants" id="EMT05146">
    <property type="protein sequence ID" value="EMT05146"/>
    <property type="gene ID" value="F775_03851"/>
</dbReference>
<dbReference type="Pfam" id="PF07893">
    <property type="entry name" value="DUF1668"/>
    <property type="match status" value="2"/>
</dbReference>
<evidence type="ECO:0000313" key="1">
    <source>
        <dbReference type="EnsemblPlants" id="EMT05146"/>
    </source>
</evidence>
<organism evidence="1">
    <name type="scientific">Aegilops tauschii</name>
    <name type="common">Tausch's goatgrass</name>
    <name type="synonym">Aegilops squarrosa</name>
    <dbReference type="NCBI Taxonomy" id="37682"/>
    <lineage>
        <taxon>Eukaryota</taxon>
        <taxon>Viridiplantae</taxon>
        <taxon>Streptophyta</taxon>
        <taxon>Embryophyta</taxon>
        <taxon>Tracheophyta</taxon>
        <taxon>Spermatophyta</taxon>
        <taxon>Magnoliopsida</taxon>
        <taxon>Liliopsida</taxon>
        <taxon>Poales</taxon>
        <taxon>Poaceae</taxon>
        <taxon>BOP clade</taxon>
        <taxon>Pooideae</taxon>
        <taxon>Triticodae</taxon>
        <taxon>Triticeae</taxon>
        <taxon>Triticinae</taxon>
        <taxon>Aegilops</taxon>
    </lineage>
</organism>
<reference evidence="1" key="1">
    <citation type="submission" date="2015-06" db="UniProtKB">
        <authorList>
            <consortium name="EnsemblPlants"/>
        </authorList>
    </citation>
    <scope>IDENTIFICATION</scope>
</reference>
<proteinExistence type="predicted"/>
<protein>
    <recommendedName>
        <fullName evidence="2">DUF1618 domain-containing protein</fullName>
    </recommendedName>
</protein>
<name>M8AKX1_AEGTA</name>
<dbReference type="PANTHER" id="PTHR33085:SF89">
    <property type="entry name" value="DUF1618 DOMAIN-CONTAINING PROTEIN"/>
    <property type="match status" value="1"/>
</dbReference>
<dbReference type="AlphaFoldDB" id="M8AKX1"/>
<dbReference type="InterPro" id="IPR012871">
    <property type="entry name" value="DUF1668_ORYSA"/>
</dbReference>
<evidence type="ECO:0008006" key="2">
    <source>
        <dbReference type="Google" id="ProtNLM"/>
    </source>
</evidence>